<feature type="transmembrane region" description="Helical" evidence="1">
    <location>
        <begin position="151"/>
        <end position="169"/>
    </location>
</feature>
<dbReference type="InterPro" id="IPR000620">
    <property type="entry name" value="EamA_dom"/>
</dbReference>
<protein>
    <recommendedName>
        <fullName evidence="2">EamA domain-containing protein</fullName>
    </recommendedName>
</protein>
<feature type="transmembrane region" description="Helical" evidence="1">
    <location>
        <begin position="218"/>
        <end position="236"/>
    </location>
</feature>
<dbReference type="SUPFAM" id="SSF103481">
    <property type="entry name" value="Multidrug resistance efflux transporter EmrE"/>
    <property type="match status" value="2"/>
</dbReference>
<dbReference type="EMBL" id="MFKV01000019">
    <property type="protein sequence ID" value="OGG50128.1"/>
    <property type="molecule type" value="Genomic_DNA"/>
</dbReference>
<gene>
    <name evidence="3" type="ORF">A2763_01125</name>
</gene>
<comment type="caution">
    <text evidence="3">The sequence shown here is derived from an EMBL/GenBank/DDBJ whole genome shotgun (WGS) entry which is preliminary data.</text>
</comment>
<keyword evidence="1" id="KW-1133">Transmembrane helix</keyword>
<feature type="transmembrane region" description="Helical" evidence="1">
    <location>
        <begin position="38"/>
        <end position="56"/>
    </location>
</feature>
<reference evidence="3 4" key="1">
    <citation type="journal article" date="2016" name="Nat. Commun.">
        <title>Thousands of microbial genomes shed light on interconnected biogeochemical processes in an aquifer system.</title>
        <authorList>
            <person name="Anantharaman K."/>
            <person name="Brown C.T."/>
            <person name="Hug L.A."/>
            <person name="Sharon I."/>
            <person name="Castelle C.J."/>
            <person name="Probst A.J."/>
            <person name="Thomas B.C."/>
            <person name="Singh A."/>
            <person name="Wilkins M.J."/>
            <person name="Karaoz U."/>
            <person name="Brodie E.L."/>
            <person name="Williams K.H."/>
            <person name="Hubbard S.S."/>
            <person name="Banfield J.F."/>
        </authorList>
    </citation>
    <scope>NUCLEOTIDE SEQUENCE [LARGE SCALE GENOMIC DNA]</scope>
</reference>
<feature type="transmembrane region" description="Helical" evidence="1">
    <location>
        <begin position="6"/>
        <end position="26"/>
    </location>
</feature>
<sequence length="290" mass="31297">MDQVTLIWTLASTVLAGLALFVQKVVAEEGRSSAFNGFLMYGVSGVFAFGALLFLHELPPQWPTIVFFGLMGGAVHGLGNFIRIESLKYIDSVLFFPLNKILGPLLVVIGGVAIFGDSLTLIQYVGIGLSVTVPLLLVSSVEHQRQKNLPLGLKFLLASTILTAASMLLSKQGLLYGSAVLLMLCASQIAGTLASAAILLKQHGAGFSMLTHANRKDVYLGLLSAFFGFLSAYSLFEALNTGFVSLVYVIQAHYILIPIVLSVWWYRDHINMRKFAAVVVSFLAIALLAI</sequence>
<dbReference type="STRING" id="1798482.A2763_01125"/>
<dbReference type="GO" id="GO:0016020">
    <property type="term" value="C:membrane"/>
    <property type="evidence" value="ECO:0007669"/>
    <property type="project" value="InterPro"/>
</dbReference>
<evidence type="ECO:0000313" key="4">
    <source>
        <dbReference type="Proteomes" id="UP000178370"/>
    </source>
</evidence>
<feature type="transmembrane region" description="Helical" evidence="1">
    <location>
        <begin position="242"/>
        <end position="265"/>
    </location>
</feature>
<evidence type="ECO:0000259" key="2">
    <source>
        <dbReference type="Pfam" id="PF00892"/>
    </source>
</evidence>
<name>A0A1F6CM24_9BACT</name>
<evidence type="ECO:0000256" key="1">
    <source>
        <dbReference type="SAM" id="Phobius"/>
    </source>
</evidence>
<dbReference type="InterPro" id="IPR037185">
    <property type="entry name" value="EmrE-like"/>
</dbReference>
<feature type="transmembrane region" description="Helical" evidence="1">
    <location>
        <begin position="62"/>
        <end position="82"/>
    </location>
</feature>
<feature type="transmembrane region" description="Helical" evidence="1">
    <location>
        <begin position="121"/>
        <end position="139"/>
    </location>
</feature>
<dbReference type="AlphaFoldDB" id="A0A1F6CM24"/>
<proteinExistence type="predicted"/>
<feature type="transmembrane region" description="Helical" evidence="1">
    <location>
        <begin position="94"/>
        <end position="115"/>
    </location>
</feature>
<feature type="transmembrane region" description="Helical" evidence="1">
    <location>
        <begin position="175"/>
        <end position="198"/>
    </location>
</feature>
<keyword evidence="1" id="KW-0472">Membrane</keyword>
<dbReference type="Proteomes" id="UP000178370">
    <property type="component" value="Unassembled WGS sequence"/>
</dbReference>
<keyword evidence="1" id="KW-0812">Transmembrane</keyword>
<accession>A0A1F6CM24</accession>
<evidence type="ECO:0000313" key="3">
    <source>
        <dbReference type="EMBL" id="OGG50128.1"/>
    </source>
</evidence>
<dbReference type="Pfam" id="PF00892">
    <property type="entry name" value="EamA"/>
    <property type="match status" value="1"/>
</dbReference>
<organism evidence="3 4">
    <name type="scientific">Candidatus Kaiserbacteria bacterium RIFCSPHIGHO2_01_FULL_54_36</name>
    <dbReference type="NCBI Taxonomy" id="1798482"/>
    <lineage>
        <taxon>Bacteria</taxon>
        <taxon>Candidatus Kaiseribacteriota</taxon>
    </lineage>
</organism>
<feature type="domain" description="EamA" evidence="2">
    <location>
        <begin position="6"/>
        <end position="133"/>
    </location>
</feature>